<evidence type="ECO:0000256" key="6">
    <source>
        <dbReference type="ARBA" id="ARBA00023157"/>
    </source>
</evidence>
<keyword evidence="3" id="KW-0929">Antimicrobial</keyword>
<feature type="domain" description="Invertebrate defensins family profile" evidence="8">
    <location>
        <begin position="25"/>
        <end position="56"/>
    </location>
</feature>
<evidence type="ECO:0000256" key="7">
    <source>
        <dbReference type="SAM" id="SignalP"/>
    </source>
</evidence>
<keyword evidence="4" id="KW-0800">Toxin</keyword>
<keyword evidence="6" id="KW-1015">Disulfide bond</keyword>
<dbReference type="InterPro" id="IPR036574">
    <property type="entry name" value="Scorpion_toxin-like_sf"/>
</dbReference>
<evidence type="ECO:0000313" key="9">
    <source>
        <dbReference type="EMBL" id="JAV48209.1"/>
    </source>
</evidence>
<dbReference type="GO" id="GO:0042742">
    <property type="term" value="P:defense response to bacterium"/>
    <property type="evidence" value="ECO:0007669"/>
    <property type="project" value="UniProtKB-KW"/>
</dbReference>
<dbReference type="SUPFAM" id="SSF57095">
    <property type="entry name" value="Scorpion toxin-like"/>
    <property type="match status" value="1"/>
</dbReference>
<evidence type="ECO:0000256" key="4">
    <source>
        <dbReference type="ARBA" id="ARBA00022656"/>
    </source>
</evidence>
<dbReference type="InterPro" id="IPR001542">
    <property type="entry name" value="Defensin_invertebrate/fungal"/>
</dbReference>
<evidence type="ECO:0000256" key="2">
    <source>
        <dbReference type="ARBA" id="ARBA00022525"/>
    </source>
</evidence>
<keyword evidence="2" id="KW-0964">Secreted</keyword>
<name>A0A1W7RAM8_9SCOR</name>
<reference evidence="9" key="1">
    <citation type="submission" date="2016-11" db="EMBL/GenBank/DDBJ databases">
        <title>Venom-gland transcriptomics and venom proteomics of the black-back scorpion (Hadrurus spadix) reveal detectability challenges and an unexplored realm of animal toxin diversity.</title>
        <authorList>
            <person name="Rokyta D.R."/>
            <person name="Ward M.J."/>
        </authorList>
    </citation>
    <scope>NUCLEOTIDE SEQUENCE</scope>
    <source>
        <tissue evidence="9">Venom gland</tissue>
    </source>
</reference>
<dbReference type="AlphaFoldDB" id="A0A1W7RAM8"/>
<proteinExistence type="predicted"/>
<keyword evidence="5" id="KW-0044">Antibiotic</keyword>
<dbReference type="GO" id="GO:0090729">
    <property type="term" value="F:toxin activity"/>
    <property type="evidence" value="ECO:0007669"/>
    <property type="project" value="UniProtKB-KW"/>
</dbReference>
<sequence>MKTAFIFLLVVFALCITDNTVDAVCPFSSSRCVLHCRDNGFSGGKCGGFLRYKCKCNK</sequence>
<feature type="chain" id="PRO_5013184843" evidence="7">
    <location>
        <begin position="24"/>
        <end position="58"/>
    </location>
</feature>
<feature type="signal peptide" evidence="7">
    <location>
        <begin position="1"/>
        <end position="23"/>
    </location>
</feature>
<evidence type="ECO:0000256" key="1">
    <source>
        <dbReference type="ARBA" id="ARBA00004613"/>
    </source>
</evidence>
<organism evidence="9">
    <name type="scientific">Hadrurus spadix</name>
    <dbReference type="NCBI Taxonomy" id="141984"/>
    <lineage>
        <taxon>Eukaryota</taxon>
        <taxon>Metazoa</taxon>
        <taxon>Ecdysozoa</taxon>
        <taxon>Arthropoda</taxon>
        <taxon>Chelicerata</taxon>
        <taxon>Arachnida</taxon>
        <taxon>Scorpiones</taxon>
        <taxon>Iurida</taxon>
        <taxon>Iuroidea</taxon>
        <taxon>Hadrurus</taxon>
    </lineage>
</organism>
<evidence type="ECO:0000259" key="8">
    <source>
        <dbReference type="Pfam" id="PF01097"/>
    </source>
</evidence>
<dbReference type="EMBL" id="GFAH01000180">
    <property type="protein sequence ID" value="JAV48209.1"/>
    <property type="molecule type" value="Transcribed_RNA"/>
</dbReference>
<evidence type="ECO:0000256" key="3">
    <source>
        <dbReference type="ARBA" id="ARBA00022529"/>
    </source>
</evidence>
<protein>
    <submittedName>
        <fullName evidence="9">Defensin</fullName>
    </submittedName>
</protein>
<accession>A0A1W7RAM8</accession>
<dbReference type="GO" id="GO:0005576">
    <property type="term" value="C:extracellular region"/>
    <property type="evidence" value="ECO:0007669"/>
    <property type="project" value="UniProtKB-SubCell"/>
</dbReference>
<evidence type="ECO:0000256" key="5">
    <source>
        <dbReference type="ARBA" id="ARBA00023022"/>
    </source>
</evidence>
<keyword evidence="7" id="KW-0732">Signal</keyword>
<dbReference type="Pfam" id="PF01097">
    <property type="entry name" value="Defensin_2"/>
    <property type="match status" value="1"/>
</dbReference>
<comment type="subcellular location">
    <subcellularLocation>
        <location evidence="1">Secreted</location>
    </subcellularLocation>
</comment>